<evidence type="ECO:0000256" key="6">
    <source>
        <dbReference type="ARBA" id="ARBA00022813"/>
    </source>
</evidence>
<gene>
    <name evidence="14" type="ORF">RR46_06984</name>
</gene>
<evidence type="ECO:0000256" key="7">
    <source>
        <dbReference type="ARBA" id="ARBA00022816"/>
    </source>
</evidence>
<feature type="domain" description="Peptidase S59" evidence="13">
    <location>
        <begin position="749"/>
        <end position="891"/>
    </location>
</feature>
<dbReference type="InterPro" id="IPR021967">
    <property type="entry name" value="Nup98_C"/>
</dbReference>
<keyword evidence="6" id="KW-0068">Autocatalytic cleavage</keyword>
<evidence type="ECO:0000256" key="5">
    <source>
        <dbReference type="ARBA" id="ARBA00022448"/>
    </source>
</evidence>
<dbReference type="GO" id="GO:0017056">
    <property type="term" value="F:structural constituent of nuclear pore"/>
    <property type="evidence" value="ECO:0007669"/>
    <property type="project" value="InterPro"/>
</dbReference>
<keyword evidence="5" id="KW-0813">Transport</keyword>
<dbReference type="Pfam" id="PF04096">
    <property type="entry name" value="Nucleoporin2"/>
    <property type="match status" value="1"/>
</dbReference>
<feature type="compositionally biased region" description="Polar residues" evidence="12">
    <location>
        <begin position="622"/>
        <end position="636"/>
    </location>
</feature>
<dbReference type="Gene3D" id="1.10.10.2360">
    <property type="match status" value="1"/>
</dbReference>
<dbReference type="STRING" id="66420.A0A194Q4W3"/>
<dbReference type="GO" id="GO:0034398">
    <property type="term" value="P:telomere tethering at nuclear periphery"/>
    <property type="evidence" value="ECO:0007669"/>
    <property type="project" value="TreeGrafter"/>
</dbReference>
<dbReference type="GO" id="GO:0006405">
    <property type="term" value="P:RNA export from nucleus"/>
    <property type="evidence" value="ECO:0007669"/>
    <property type="project" value="TreeGrafter"/>
</dbReference>
<name>A0A194Q4W3_PAPXU</name>
<feature type="region of interest" description="Disordered" evidence="12">
    <location>
        <begin position="539"/>
        <end position="675"/>
    </location>
</feature>
<feature type="compositionally biased region" description="Low complexity" evidence="12">
    <location>
        <begin position="40"/>
        <end position="54"/>
    </location>
</feature>
<dbReference type="InterPro" id="IPR007230">
    <property type="entry name" value="Nup98_auto-Pept-S59_dom"/>
</dbReference>
<evidence type="ECO:0000259" key="13">
    <source>
        <dbReference type="PROSITE" id="PS51434"/>
    </source>
</evidence>
<dbReference type="Gene3D" id="1.25.40.690">
    <property type="match status" value="2"/>
</dbReference>
<dbReference type="GO" id="GO:0000973">
    <property type="term" value="P:post-transcriptional tethering of RNA polymerase II gene DNA at nuclear periphery"/>
    <property type="evidence" value="ECO:0007669"/>
    <property type="project" value="TreeGrafter"/>
</dbReference>
<dbReference type="PROSITE" id="PS51434">
    <property type="entry name" value="NUP_C"/>
    <property type="match status" value="1"/>
</dbReference>
<keyword evidence="11" id="KW-0539">Nucleus</keyword>
<dbReference type="GO" id="GO:0003723">
    <property type="term" value="F:RNA binding"/>
    <property type="evidence" value="ECO:0007669"/>
    <property type="project" value="TreeGrafter"/>
</dbReference>
<dbReference type="Pfam" id="PF12110">
    <property type="entry name" value="Nup96"/>
    <property type="match status" value="2"/>
</dbReference>
<feature type="compositionally biased region" description="Polar residues" evidence="12">
    <location>
        <begin position="17"/>
        <end position="26"/>
    </location>
</feature>
<evidence type="ECO:0000256" key="3">
    <source>
        <dbReference type="ARBA" id="ARBA00008926"/>
    </source>
</evidence>
<reference evidence="14 15" key="1">
    <citation type="journal article" date="2015" name="Nat. Commun.">
        <title>Outbred genome sequencing and CRISPR/Cas9 gene editing in butterflies.</title>
        <authorList>
            <person name="Li X."/>
            <person name="Fan D."/>
            <person name="Zhang W."/>
            <person name="Liu G."/>
            <person name="Zhang L."/>
            <person name="Zhao L."/>
            <person name="Fang X."/>
            <person name="Chen L."/>
            <person name="Dong Y."/>
            <person name="Chen Y."/>
            <person name="Ding Y."/>
            <person name="Zhao R."/>
            <person name="Feng M."/>
            <person name="Zhu Y."/>
            <person name="Feng Y."/>
            <person name="Jiang X."/>
            <person name="Zhu D."/>
            <person name="Xiang H."/>
            <person name="Feng X."/>
            <person name="Li S."/>
            <person name="Wang J."/>
            <person name="Zhang G."/>
            <person name="Kronforst M.R."/>
            <person name="Wang W."/>
        </authorList>
    </citation>
    <scope>NUCLEOTIDE SEQUENCE [LARGE SCALE GENOMIC DNA]</scope>
    <source>
        <strain evidence="14">Ya'a_city_454_Px</strain>
        <tissue evidence="14">Whole body</tissue>
    </source>
</reference>
<proteinExistence type="inferred from homology"/>
<dbReference type="EMBL" id="KQ459463">
    <property type="protein sequence ID" value="KPJ00394.1"/>
    <property type="molecule type" value="Genomic_DNA"/>
</dbReference>
<evidence type="ECO:0000313" key="14">
    <source>
        <dbReference type="EMBL" id="KPJ00394.1"/>
    </source>
</evidence>
<evidence type="ECO:0000256" key="4">
    <source>
        <dbReference type="ARBA" id="ARBA00013472"/>
    </source>
</evidence>
<evidence type="ECO:0000256" key="9">
    <source>
        <dbReference type="ARBA" id="ARBA00023010"/>
    </source>
</evidence>
<evidence type="ECO:0000313" key="15">
    <source>
        <dbReference type="Proteomes" id="UP000053268"/>
    </source>
</evidence>
<dbReference type="GO" id="GO:0044614">
    <property type="term" value="C:nuclear pore cytoplasmic filaments"/>
    <property type="evidence" value="ECO:0007669"/>
    <property type="project" value="TreeGrafter"/>
</dbReference>
<comment type="subcellular location">
    <subcellularLocation>
        <location evidence="2">Nucleus membrane</location>
        <topology evidence="2">Peripheral membrane protein</topology>
        <orientation evidence="2">Nucleoplasmic side</orientation>
    </subcellularLocation>
    <subcellularLocation>
        <location evidence="1">Nucleus</location>
        <location evidence="1">Nuclear pore complex</location>
    </subcellularLocation>
</comment>
<feature type="compositionally biased region" description="Basic and acidic residues" evidence="12">
    <location>
        <begin position="705"/>
        <end position="722"/>
    </location>
</feature>
<dbReference type="Gene3D" id="3.30.1610.10">
    <property type="entry name" value="Peptidase S59, nucleoporin"/>
    <property type="match status" value="1"/>
</dbReference>
<feature type="region of interest" description="Disordered" evidence="12">
    <location>
        <begin position="689"/>
        <end position="734"/>
    </location>
</feature>
<dbReference type="GO" id="GO:0006606">
    <property type="term" value="P:protein import into nucleus"/>
    <property type="evidence" value="ECO:0007669"/>
    <property type="project" value="TreeGrafter"/>
</dbReference>
<evidence type="ECO:0000256" key="12">
    <source>
        <dbReference type="SAM" id="MobiDB-lite"/>
    </source>
</evidence>
<accession>A0A194Q4W3</accession>
<evidence type="ECO:0000256" key="8">
    <source>
        <dbReference type="ARBA" id="ARBA00022927"/>
    </source>
</evidence>
<keyword evidence="15" id="KW-1185">Reference proteome</keyword>
<keyword evidence="9" id="KW-0811">Translocation</keyword>
<comment type="similarity">
    <text evidence="3">Belongs to the nucleoporin GLFG family.</text>
</comment>
<evidence type="ECO:0000256" key="11">
    <source>
        <dbReference type="ARBA" id="ARBA00023242"/>
    </source>
</evidence>
<dbReference type="FunFam" id="3.30.1610.10:FF:000001">
    <property type="entry name" value="Nuclear pore complex protein Nup98-Nup96"/>
    <property type="match status" value="1"/>
</dbReference>
<dbReference type="SUPFAM" id="SSF82215">
    <property type="entry name" value="C-terminal autoproteolytic domain of nucleoporin nup98"/>
    <property type="match status" value="1"/>
</dbReference>
<dbReference type="GO" id="GO:0051028">
    <property type="term" value="P:mRNA transport"/>
    <property type="evidence" value="ECO:0007669"/>
    <property type="project" value="UniProtKB-KW"/>
</dbReference>
<organism evidence="14 15">
    <name type="scientific">Papilio xuthus</name>
    <name type="common">Asian swallowtail butterfly</name>
    <dbReference type="NCBI Taxonomy" id="66420"/>
    <lineage>
        <taxon>Eukaryota</taxon>
        <taxon>Metazoa</taxon>
        <taxon>Ecdysozoa</taxon>
        <taxon>Arthropoda</taxon>
        <taxon>Hexapoda</taxon>
        <taxon>Insecta</taxon>
        <taxon>Pterygota</taxon>
        <taxon>Neoptera</taxon>
        <taxon>Endopterygota</taxon>
        <taxon>Lepidoptera</taxon>
        <taxon>Glossata</taxon>
        <taxon>Ditrysia</taxon>
        <taxon>Papilionoidea</taxon>
        <taxon>Papilionidae</taxon>
        <taxon>Papilioninae</taxon>
        <taxon>Papilio</taxon>
    </lineage>
</organism>
<evidence type="ECO:0000256" key="10">
    <source>
        <dbReference type="ARBA" id="ARBA00023132"/>
    </source>
</evidence>
<dbReference type="PANTHER" id="PTHR23198:SF6">
    <property type="entry name" value="NUCLEAR PORE COMPLEX PROTEIN NUP98-NUP96"/>
    <property type="match status" value="1"/>
</dbReference>
<keyword evidence="8" id="KW-0653">Protein transport</keyword>
<evidence type="ECO:0000256" key="1">
    <source>
        <dbReference type="ARBA" id="ARBA00004567"/>
    </source>
</evidence>
<keyword evidence="10" id="KW-0906">Nuclear pore complex</keyword>
<dbReference type="PANTHER" id="PTHR23198">
    <property type="entry name" value="NUCLEOPORIN"/>
    <property type="match status" value="1"/>
</dbReference>
<sequence>MVRIEGHYTSPMRGSEATLSTSTTPSFGSFKPTTGTNAFGAPPAFGATATPQPATGGGLFGSTNTTGGLFGSSPASTSTPAFGATSSAFGFGANTSTGGLFSNNQSTGLFGNTQNNSAFGAKPAGFGFGNTSATGTTGTGLFGSTPSTSTGLFGQQNTTLGGGGLFNNTASAFGQQQAPTGTGHVKYNPVVGTDMVVKSGTSQNVNIKHHCITSFGQPATTSAPLFGGGSLGSTGFGQTNTFAFGGNTQNQTTSTGLFGNKPAFGATSTTGTGIFGASTTQAPTFGTTTPSFGAFGATTQNQQQSTGLFGKPATTGFGSTPASTGFGGFGGGLFTAKPQQTTAPTFGTSAPSAFGNLSTGFGTNTSSAGFFSNFGKPNTTPMLGGQTQNTGFGLGGGLGTSFQAKPAAAPAFSNLGTGSLFAQPQQNNTFRTGLDSGLGNSMFGTTPSLGTGLSLGGFNANTTPALGGGSAAGSGVHEQILTLAARPYGDSPLFKDLLPDSGASAEEALKPTNPAALKAALDTAYKVASPTSGRLRVIPRPTIPHDKKSLFDGLEESDPSLEDKLSLKPSRKRLVLRPNATRNDASNAENTIDSINRSLEETSRAETMVAESAARDAHDGPPSTSEQRNEINSTEMNAEKHTNWLSGSKVSWAEKEKPADGAETPRLYPNLDKDMPEVSERRASWLTTKPLRKPLASNSEAAENSVRELAVRPQRSLDKENVDSSSVSEEENLIEQEAPTHPAGIKLQRPGYYTIPSLEDLKDYIRPDGSCVVPNFTIGRKNYGKVFYDCEMDVANLDLDTLVHFLNKEVIIYPEDEDKPPIGQALNRKAVVTLDRVWPRDKTQRRLIVDPDRLIKMDYEGKLRRVCEKHETKFIEYRPQTGSWVFQVEHFSKYGLTDSDEEDEPTPDVLKRQLVNQTLQKTAAAAPKQPVAVQPAGLGGLGGVGGLGGLGGVGGLGGLGGVGSLGGLGGVGSPLGLGGLSTLPGTSSQEDMFLQRSSLDLLNGTEKAFEMDTTEDCTEVPSLYTDSLAFGVKSPTSELAKLEHRGSHNVQLMKASLYADIGDIDDDMSQTTEDQLVPLGGGLVMSLPSITQQPSRDELPIISQPTVATEEAIMRPLIVRPQSIVLKFHRKIPPFKKTIAGRLGASCLADLSVSRARHSRVGFGPRNTLAYVTTYDAMSNLPKCRLGASCLADLSVSRARHSRVGFGPRNTLAYVTTYDAMSNLPKLTEWTELGNYVVGRSDNDWSESVVTRLAIGRDSSYTEEALPRQMESLLELSRAVDVEEGGCPRLELSTQPETRRRLLAKFLEHAKCEVSNTYRLQVWKLCDALWGADLDNGGVPGTDVSSIVHRYKQFLNWLQDAANDVTQQELKMPVSPDPLDVNDGHSARVWTLLVGGRVAEACQLARKHGDLHMAMILAQASGDPSFRSLIAKQLQLWRECGATQVITHYRHAILELLAGIRPRVNDGHSARVWTLLVGGRVAEACQLARKHGDLHMAMILAQASGDPSFRSLIAKQLQLWRECGATQVITHYRHAILELLAGIRPRGELEKLDWIRALHVTAKYLCPQVPHLEQVIRTYEGYFSNSDEEVDLGSLEVDEMGMAVPQPPYTDEYEFSFDVNSSRRPLDVRYELVRARALSRRPRLQPHNYTADTMDYSLSFLLGSWLGHPTMDSIKGVAEQLEARGYWQLAIQALAYLQNTTMRSHLIRGVLSRNAPIRRRDEEPELSLLEKMRIPKEWILLAQADRAKYEHQPKLEVEYLVGARQWNAAHRVLVDQILADCVLSDNIQSIRSLLIKMSEAAQRHEINGWECGGKALYHYMHVCDEVRGLVSAAEGRAPGGAALQTRLEALRPTLAAACLSLEKLTPKNGRQAAARAEMGGRLVQLALAGGQPPRHLAALLRALHLPPDCTVQAQYKITTDLAEQASELCIDSPISSQRSPTSARC</sequence>
<feature type="compositionally biased region" description="Polar residues" evidence="12">
    <location>
        <begin position="580"/>
        <end position="597"/>
    </location>
</feature>
<dbReference type="InterPro" id="IPR037665">
    <property type="entry name" value="Nucleoporin_S59-like"/>
</dbReference>
<feature type="region of interest" description="Disordered" evidence="12">
    <location>
        <begin position="40"/>
        <end position="62"/>
    </location>
</feature>
<dbReference type="GO" id="GO:0031965">
    <property type="term" value="C:nuclear membrane"/>
    <property type="evidence" value="ECO:0007669"/>
    <property type="project" value="UniProtKB-SubCell"/>
</dbReference>
<evidence type="ECO:0000256" key="2">
    <source>
        <dbReference type="ARBA" id="ARBA00004620"/>
    </source>
</evidence>
<dbReference type="InterPro" id="IPR036903">
    <property type="entry name" value="Nup98_auto-Pept-S59_dom_sf"/>
</dbReference>
<dbReference type="GO" id="GO:0008139">
    <property type="term" value="F:nuclear localization sequence binding"/>
    <property type="evidence" value="ECO:0007669"/>
    <property type="project" value="TreeGrafter"/>
</dbReference>
<feature type="region of interest" description="Disordered" evidence="12">
    <location>
        <begin position="1"/>
        <end position="26"/>
    </location>
</feature>
<dbReference type="Proteomes" id="UP000053268">
    <property type="component" value="Unassembled WGS sequence"/>
</dbReference>
<protein>
    <recommendedName>
        <fullName evidence="4">Nuclear pore complex protein Nup98-Nup96</fullName>
    </recommendedName>
</protein>
<keyword evidence="7" id="KW-0509">mRNA transport</keyword>